<gene>
    <name evidence="1" type="ORF">KSU1_D0918</name>
</gene>
<sequence length="94" mass="10262">MSAMIISSLERLIGMVQKLENSGITTIHFYSAKNSGDLDVATIAFVPFVDLVILGKDAPYSLSLNQIIKEAQTRHIPVLSEECIEAVRDKGSLV</sequence>
<organism evidence="1 2">
    <name type="scientific">Candidatus Jettenia caeni</name>
    <dbReference type="NCBI Taxonomy" id="247490"/>
    <lineage>
        <taxon>Bacteria</taxon>
        <taxon>Pseudomonadati</taxon>
        <taxon>Planctomycetota</taxon>
        <taxon>Candidatus Brocadiia</taxon>
        <taxon>Candidatus Brocadiales</taxon>
        <taxon>Candidatus Brocadiaceae</taxon>
        <taxon>Candidatus Jettenia</taxon>
    </lineage>
</organism>
<evidence type="ECO:0000313" key="2">
    <source>
        <dbReference type="Proteomes" id="UP000002985"/>
    </source>
</evidence>
<dbReference type="OrthoDB" id="286385at2"/>
<proteinExistence type="predicted"/>
<dbReference type="EMBL" id="BAFH01000004">
    <property type="protein sequence ID" value="GAB64227.1"/>
    <property type="molecule type" value="Genomic_DNA"/>
</dbReference>
<reference evidence="1 2" key="1">
    <citation type="journal article" date="2012" name="FEBS Lett.">
        <title>Anammox organism KSU-1 expresses a NirK-type copper-containing nitrite reductase instead of a NirS-type with cytochrome cd1.</title>
        <authorList>
            <person name="Hira D."/>
            <person name="Toh H."/>
            <person name="Migita C.T."/>
            <person name="Okubo H."/>
            <person name="Nishiyama T."/>
            <person name="Hattori M."/>
            <person name="Furukawa K."/>
            <person name="Fujii T."/>
        </authorList>
    </citation>
    <scope>NUCLEOTIDE SEQUENCE [LARGE SCALE GENOMIC DNA]</scope>
</reference>
<comment type="caution">
    <text evidence="1">The sequence shown here is derived from an EMBL/GenBank/DDBJ whole genome shotgun (WGS) entry which is preliminary data.</text>
</comment>
<dbReference type="Proteomes" id="UP000002985">
    <property type="component" value="Unassembled WGS sequence"/>
</dbReference>
<dbReference type="STRING" id="247490.KSU1_D0918"/>
<evidence type="ECO:0000313" key="1">
    <source>
        <dbReference type="EMBL" id="GAB64227.1"/>
    </source>
</evidence>
<accession>I3IR82</accession>
<protein>
    <submittedName>
        <fullName evidence="1">Uncharacterized protein</fullName>
    </submittedName>
</protein>
<keyword evidence="2" id="KW-1185">Reference proteome</keyword>
<name>I3IR82_9BACT</name>
<dbReference type="AlphaFoldDB" id="I3IR82"/>